<gene>
    <name evidence="2" type="ORF">SKC37_06645</name>
</gene>
<protein>
    <submittedName>
        <fullName evidence="2">LamG-like jellyroll fold domain-containing protein</fullName>
    </submittedName>
</protein>
<dbReference type="InterPro" id="IPR013320">
    <property type="entry name" value="ConA-like_dom_sf"/>
</dbReference>
<feature type="chain" id="PRO_5047306261" evidence="1">
    <location>
        <begin position="19"/>
        <end position="265"/>
    </location>
</feature>
<keyword evidence="1" id="KW-0732">Signal</keyword>
<comment type="caution">
    <text evidence="2">The sequence shown here is derived from an EMBL/GenBank/DDBJ whole genome shotgun (WGS) entry which is preliminary data.</text>
</comment>
<proteinExistence type="predicted"/>
<evidence type="ECO:0000256" key="1">
    <source>
        <dbReference type="SAM" id="SignalP"/>
    </source>
</evidence>
<name>A0ABW6DRJ2_9BACT</name>
<organism evidence="2 3">
    <name type="scientific">Aquirufa esocilacus</name>
    <dbReference type="NCBI Taxonomy" id="3096513"/>
    <lineage>
        <taxon>Bacteria</taxon>
        <taxon>Pseudomonadati</taxon>
        <taxon>Bacteroidota</taxon>
        <taxon>Cytophagia</taxon>
        <taxon>Cytophagales</taxon>
        <taxon>Flectobacillaceae</taxon>
        <taxon>Aquirufa</taxon>
    </lineage>
</organism>
<dbReference type="Pfam" id="PF13385">
    <property type="entry name" value="Laminin_G_3"/>
    <property type="match status" value="1"/>
</dbReference>
<sequence length="265" mass="28535">MKKLLPLFFFLSALTSNAQQSNFRRNNNYVVPPFPFEILKTGLVMNLDAGDPLSYSGSGNMWTDLTGNGNNGTILSPYSYNAVNGGYLQLSVGNGISLPATSTDFNFTSGDFAIEIWAKPIAAYQTLISLNTLSSGWSALRLESGQSDGQISLLQSSAFTSWDVNFQNSQVDFTRNNWHQILLSRVSNNLIIYVDGVSKITVASAPSLKSNTPGSSLNTIGSMTSGSSYGSYSGIIAIVRVYKGNGLTANQALENYKAVKARFGL</sequence>
<evidence type="ECO:0000313" key="3">
    <source>
        <dbReference type="Proteomes" id="UP001598019"/>
    </source>
</evidence>
<feature type="signal peptide" evidence="1">
    <location>
        <begin position="1"/>
        <end position="18"/>
    </location>
</feature>
<accession>A0ABW6DRJ2</accession>
<dbReference type="Gene3D" id="2.60.120.200">
    <property type="match status" value="1"/>
</dbReference>
<keyword evidence="3" id="KW-1185">Reference proteome</keyword>
<dbReference type="EMBL" id="JBBKXX010000002">
    <property type="protein sequence ID" value="MFD3408326.1"/>
    <property type="molecule type" value="Genomic_DNA"/>
</dbReference>
<dbReference type="SUPFAM" id="SSF49899">
    <property type="entry name" value="Concanavalin A-like lectins/glucanases"/>
    <property type="match status" value="1"/>
</dbReference>
<dbReference type="Proteomes" id="UP001598019">
    <property type="component" value="Unassembled WGS sequence"/>
</dbReference>
<dbReference type="RefSeq" id="WP_377980722.1">
    <property type="nucleotide sequence ID" value="NZ_JBBKXX010000002.1"/>
</dbReference>
<reference evidence="2 3" key="1">
    <citation type="submission" date="2024-03" db="EMBL/GenBank/DDBJ databases">
        <title>Aquirufa genome sequencing.</title>
        <authorList>
            <person name="Pitt A."/>
            <person name="Hahn M.W."/>
        </authorList>
    </citation>
    <scope>NUCLEOTIDE SEQUENCE [LARGE SCALE GENOMIC DNA]</scope>
    <source>
        <strain evidence="2 3">HETE-83D</strain>
    </source>
</reference>
<evidence type="ECO:0000313" key="2">
    <source>
        <dbReference type="EMBL" id="MFD3408326.1"/>
    </source>
</evidence>